<feature type="chain" id="PRO_5045550840" evidence="5">
    <location>
        <begin position="21"/>
        <end position="3255"/>
    </location>
</feature>
<gene>
    <name evidence="6" type="ORF">CCMP2556_LOCUS53868</name>
</gene>
<evidence type="ECO:0000313" key="6">
    <source>
        <dbReference type="EMBL" id="CAK9116222.1"/>
    </source>
</evidence>
<keyword evidence="7" id="KW-1185">Reference proteome</keyword>
<dbReference type="PANTHER" id="PTHR34605">
    <property type="entry name" value="PHAGE_INTEGRASE DOMAIN-CONTAINING PROTEIN"/>
    <property type="match status" value="1"/>
</dbReference>
<feature type="transmembrane region" description="Helical" evidence="4">
    <location>
        <begin position="99"/>
        <end position="121"/>
    </location>
</feature>
<feature type="compositionally biased region" description="Acidic residues" evidence="3">
    <location>
        <begin position="1633"/>
        <end position="1650"/>
    </location>
</feature>
<dbReference type="Gene3D" id="1.10.150.130">
    <property type="match status" value="1"/>
</dbReference>
<keyword evidence="4" id="KW-1133">Transmembrane helix</keyword>
<evidence type="ECO:0000256" key="3">
    <source>
        <dbReference type="SAM" id="MobiDB-lite"/>
    </source>
</evidence>
<evidence type="ECO:0000313" key="7">
    <source>
        <dbReference type="Proteomes" id="UP001642484"/>
    </source>
</evidence>
<dbReference type="SUPFAM" id="SSF47823">
    <property type="entry name" value="lambda integrase-like, N-terminal domain"/>
    <property type="match status" value="1"/>
</dbReference>
<comment type="caution">
    <text evidence="6">The sequence shown here is derived from an EMBL/GenBank/DDBJ whole genome shotgun (WGS) entry which is preliminary data.</text>
</comment>
<keyword evidence="4" id="KW-0472">Membrane</keyword>
<organism evidence="6 7">
    <name type="scientific">Durusdinium trenchii</name>
    <dbReference type="NCBI Taxonomy" id="1381693"/>
    <lineage>
        <taxon>Eukaryota</taxon>
        <taxon>Sar</taxon>
        <taxon>Alveolata</taxon>
        <taxon>Dinophyceae</taxon>
        <taxon>Suessiales</taxon>
        <taxon>Symbiodiniaceae</taxon>
        <taxon>Durusdinium</taxon>
    </lineage>
</organism>
<feature type="compositionally biased region" description="Basic and acidic residues" evidence="3">
    <location>
        <begin position="1571"/>
        <end position="1588"/>
    </location>
</feature>
<dbReference type="InterPro" id="IPR010998">
    <property type="entry name" value="Integrase_recombinase_N"/>
</dbReference>
<evidence type="ECO:0000256" key="1">
    <source>
        <dbReference type="ARBA" id="ARBA00023125"/>
    </source>
</evidence>
<dbReference type="InterPro" id="IPR011010">
    <property type="entry name" value="DNA_brk_join_enz"/>
</dbReference>
<feature type="signal peptide" evidence="5">
    <location>
        <begin position="1"/>
        <end position="20"/>
    </location>
</feature>
<dbReference type="InterPro" id="IPR052925">
    <property type="entry name" value="Phage_Integrase-like_Recomb"/>
</dbReference>
<accession>A0ABP0SUZ5</accession>
<dbReference type="PANTHER" id="PTHR34605:SF3">
    <property type="entry name" value="P CELL-TYPE AGGLUTINATION PROTEIN MAP4-LIKE-RELATED"/>
    <property type="match status" value="1"/>
</dbReference>
<reference evidence="6 7" key="1">
    <citation type="submission" date="2024-02" db="EMBL/GenBank/DDBJ databases">
        <authorList>
            <person name="Chen Y."/>
            <person name="Shah S."/>
            <person name="Dougan E. K."/>
            <person name="Thang M."/>
            <person name="Chan C."/>
        </authorList>
    </citation>
    <scope>NUCLEOTIDE SEQUENCE [LARGE SCALE GENOMIC DNA]</scope>
</reference>
<name>A0ABP0SUZ5_9DINO</name>
<keyword evidence="5" id="KW-0732">Signal</keyword>
<dbReference type="SUPFAM" id="SSF56349">
    <property type="entry name" value="DNA breaking-rejoining enzymes"/>
    <property type="match status" value="1"/>
</dbReference>
<dbReference type="Proteomes" id="UP001642484">
    <property type="component" value="Unassembled WGS sequence"/>
</dbReference>
<keyword evidence="1" id="KW-0238">DNA-binding</keyword>
<keyword evidence="2" id="KW-0233">DNA recombination</keyword>
<sequence length="3255" mass="363615">MVRWRLWAIGLWWAMSPSDGWWQTSGDVDPDPPNSTCWEEPLLCLQKRVNSTVAAAQAQYATLTTWDSLAWTVLDTLLSGAGWLVFGQSWASVRTGCSLLLRVAFLMAICIVLHYFLSLAWPLCSLAIGTLLTVVWVVRAMVRCCGRVAFYTQRMAGGVPEAMGATFIGPDTGEIPETADLRKMKKGTNEERWVLLRRDGYVVIIKVIENAAIKSSGIYLHFDPEATRGDAQLLLALKGYDKVHLCRHDTCPEEGQHFKSYALARQLNPERFHLLSSAAGAQKTGMKTLGWLFSKANKTAKRLQDYASESEKEEAGGCSAHWVKWEGEMGKTCLSDHPCKNPGATEVEMLEEDRENLPVDQPSTLCPAHGVRYLTSRMAMKCLGQGNHLREKAKEMNVEMEKVMIGRDAVEEEFMEQMADGRELQLSEEDIRKQLAAQAGMTVGDLTRHLYEQATEEQRKGTKGLTKFLAKWRQQAAGTGPDGQGSHSEMTDIAKAIQQQTNELATLVKAQQETTTGMGGSLKGLGKTSEELVFLLRACGEYTVQVGDGEYGAPLAQALLAAQAGSSTKLRSAGFRQKITSRLAIGIAGPYWGTQEKYALSASDFVPCTDAELDQFAMESRTGKPVNEQRPTAPTRYEDWLNRVKRQNDIWALVYGLEWKAVREHAINLLGEWHVSAPHKWPLQELHWRFLEELKEELRKIKRLSGRESMTLQDLKFYALMPDEEGRPPLNLPQTFDLRRPEGWFMSEVMPRIERRQERMLWKMTWEGAGKSRAQGQSAGGDGGPREEKLTLKTLFGPKLTAEETAKAKDRAPTNKDGKLLCWGYLTHLGCSQQGCQRAHEPLRGPFEALDPAVQLQMLRRGGLKRMKAETKETAAEKIKEIRAGVAKDKAAKVQDGKDRRRAGQGEGGKDGDPEGPEKAGGRVHWEAPEEMVQVDYTHQEKDFADLVTGPDDAIFDHVPRDARPHAGRHGISAPAEAQDMVRKAQALATGPVLGKLQEASDDLYAWASTRVANDPAISFEALLEEMVQYGLGELAAEAASLLEAHGQGLKAGHQARCQLGDTRWEDEGPGRALVHIDGEPWALWDFGEMVYMTEELAGLLGVIEPEKEKRQCVTKVLAAGLHFAQQGRVPTMEEVERGTQEFRLEQARLAVEAEGVMGHPESKVAPVEHELRMYAHDILKPHHDKDYTLAALEEMRVIVVRVDYKGDLLIETVTGSQWTKLDIWVMISKGHMTLLQPPSQEAGRTLLGKEEVYNTPCLGFRYFWHQRHDQAKTAPGIISCRHCRTRKGGGRDEPVSMGCLRKTTCLPALSQVFAGGGQAVRPIHEARGQQGLVLQEYFAGHGVITMGWRAANQTALEPIELYAQPHQQLGPRPEHDLADPLRQEHFLGRLRARESNVQWIASPCTTFCDWCLQNGGTRTFQNPAGLPTAKEKLGNTLSEYGAKVFETSLLRDFGTVPKAMAPAAVATPVAKTRRRLHRDMCAFGLGPPDTVGQFYRHRTGLAFPHHPPLRQALLRLCPGVSATHQHIALKGNRPGVQVSRCTEAGVYADAFVRTVVETLLHTLEEPAAEEGDHAGGHEAAEEGDHAGGNDLGNELDLDLLNEDELQQVAGMAVDEAIGVWNGVDVLNPQGEEPGEDDLEDDLEDQDDFQGENTTEAGPETDEEPRTRIVWQNLGLRNRMEVDAERGYVWVHTNEPRNDLVVPEELPYPYWPHRFHSERYTRCERRDEWGRLQVAEVYDDWRDRGRGQPPFAPWTGATLFVFEDGQVPWVEVPISSENGPDAGGGGPEPGVGKVIGPKAGTPMALLTGRVYRGDRGRWQGWQSWSWRGTRAGGSSWVDFEKAGISGKAATAALGYIHAVDQIQGNTAQEWQAVRERGDLLLDVTGSVERAATALWVAREHLGRNNLQGADDEELTELLHPDHLAYLREVRAQGMPARYQGQRERVTTRPHPRARADMGQVYVQLMKDIAKHRVLVASASHAALKHTVSSPFELVPKMLPNRSLSTEARLVHDQRILWLKARYPGIKVVLAKKDVAGAFRLLWVDPRDVELFAGDVPWKPELMGSGELEAGLNGLGDLTVIYLVSSFGFSGLPGEWTAWGRATEEVHRSLRPVESRRDGELHFCGKILVDDMVLVEPVMGLRPWVSSEVYEWAVTKLLGEKAINKLKDAEEGCYSNQQTVWGLIIDADAERMSLPEARILKGAYLLAQSCFNYGEKDLPLKELQRFRGIANGWSIVVSGLKNELRSADVFLGGIDGGAAVQPKLVQQEGSRARAQSWEALWELFEDCRWLCARSETWATKFGGDIRELLPPLERLALPGQQGGGPVFVSSDATPTVVAAIDWTNRLACREEVELLKPWIKQVTEAEGHEDGKLAIHLGEMLSFVAFACKVGHLWEGRVVVYAGDNKVVYFWITGRKSGVRAGRLLIRALNLVEKRHRCRILGGWWRTFHNEDADALTRLEEKEATELMERKGWERVDIKESIHHALEDTERFGLCFLSWADQEDRFELMRLRELRVFRAVLRQPAELKEVEVIEWTPGQRFVKDFEYFSGGGQDPSYRVIAATIGPDPKGRKVKEFAAYLDSEVFDVAVLEGPMEVKWTGLEHWARSVGWSCTLQEFLTSELGEAMVRRRTVGFVIPIERSKEDVEFLMVKSVTPPAMGSYLKKFHEGNCIPVRKYETAVNVGQEVMLPVVAAHAWVGKEEDRQNVYSLSGPCRWPLVDQTEKGMQRILVQDKAAPVGKVRSLAGEEIWVLQGRRLDEWNDLVKKVGEKEAEKEGCRATGRRTALSLISTAAELAKESKEGKAGMCADFEDYKSLGILLQWLRKWRRGDFGRALPDRKAGGGKEGTQQVWFWGEALWLEAIDVCDNGFGGSEDRRCGGRRKKEVKPVEETGAKFIDLNPDFNPDMEVQAQVEEWLEAHLVGDKAASTQKAYATAWSKWCDWSRRQGWLTPYLDHNGDPIHNENKVLGYLGYLGWLGTSVATMKQAVFAIKDAHKRAGHGDTTVKMHRLWIVLNSLEKNSVKRPRRLGVTVQMIKWLGKQMAAGAEAMGELKVDCRMVNAAVVTAWFFMLRAREFSDSSGVDQEMIVRGQDVSLTTRGQADESDPQEVTLQFRKTKADQEAFGTCKTMLKTEVEFVCAVTALHRLREVAPRRFGRGPESHLPLFRWASGPVIKRLEVQNLLQRAARALGLPAERFQSHSLRIGGASALYQATGEIEVVKRTGRWTSSAVQRYLHDSGDVLSGLARKMANVDQHVHYT</sequence>
<protein>
    <submittedName>
        <fullName evidence="6">Uncharacterized protein</fullName>
    </submittedName>
</protein>
<feature type="region of interest" description="Disordered" evidence="3">
    <location>
        <begin position="769"/>
        <end position="788"/>
    </location>
</feature>
<evidence type="ECO:0000256" key="2">
    <source>
        <dbReference type="ARBA" id="ARBA00023172"/>
    </source>
</evidence>
<proteinExistence type="predicted"/>
<evidence type="ECO:0000256" key="4">
    <source>
        <dbReference type="SAM" id="Phobius"/>
    </source>
</evidence>
<feature type="region of interest" description="Disordered" evidence="3">
    <location>
        <begin position="1570"/>
        <end position="1595"/>
    </location>
</feature>
<dbReference type="Gene3D" id="1.10.443.10">
    <property type="entry name" value="Intergrase catalytic core"/>
    <property type="match status" value="1"/>
</dbReference>
<dbReference type="InterPro" id="IPR013762">
    <property type="entry name" value="Integrase-like_cat_sf"/>
</dbReference>
<dbReference type="EMBL" id="CAXAMN010028350">
    <property type="protein sequence ID" value="CAK9116222.1"/>
    <property type="molecule type" value="Genomic_DNA"/>
</dbReference>
<keyword evidence="4" id="KW-0812">Transmembrane</keyword>
<evidence type="ECO:0000256" key="5">
    <source>
        <dbReference type="SAM" id="SignalP"/>
    </source>
</evidence>
<feature type="region of interest" description="Disordered" evidence="3">
    <location>
        <begin position="1625"/>
        <end position="1665"/>
    </location>
</feature>
<feature type="region of interest" description="Disordered" evidence="3">
    <location>
        <begin position="886"/>
        <end position="924"/>
    </location>
</feature>